<accession>A0A1N6U0W1</accession>
<dbReference type="Proteomes" id="UP000185841">
    <property type="component" value="Unassembled WGS sequence"/>
</dbReference>
<proteinExistence type="predicted"/>
<protein>
    <submittedName>
        <fullName evidence="1">Uncharacterized protein</fullName>
    </submittedName>
</protein>
<sequence>MQLNHLEIFALDKLLQDRPPVAEALFDDSTRVLERVETPAGFYAVIDLQRDLRDVGGLAEREWRFRLKRQKSAGYFVCWPDGDSRLCLEAVINRGARPPVLTPELFV</sequence>
<dbReference type="RefSeq" id="WP_076427050.1">
    <property type="nucleotide sequence ID" value="NZ_FTMP01000005.1"/>
</dbReference>
<dbReference type="AlphaFoldDB" id="A0A1N6U0W1"/>
<dbReference type="EMBL" id="FTMP01000005">
    <property type="protein sequence ID" value="SIQ59278.1"/>
    <property type="molecule type" value="Genomic_DNA"/>
</dbReference>
<gene>
    <name evidence="1" type="ORF">SAMN05878282_105308</name>
</gene>
<organism evidence="1 2">
    <name type="scientific">Aquipseudomonas alcaligenes</name>
    <name type="common">Pseudomonas alcaligenes</name>
    <dbReference type="NCBI Taxonomy" id="43263"/>
    <lineage>
        <taxon>Bacteria</taxon>
        <taxon>Pseudomonadati</taxon>
        <taxon>Pseudomonadota</taxon>
        <taxon>Gammaproteobacteria</taxon>
        <taxon>Pseudomonadales</taxon>
        <taxon>Pseudomonadaceae</taxon>
        <taxon>Aquipseudomonas</taxon>
    </lineage>
</organism>
<evidence type="ECO:0000313" key="1">
    <source>
        <dbReference type="EMBL" id="SIQ59278.1"/>
    </source>
</evidence>
<evidence type="ECO:0000313" key="2">
    <source>
        <dbReference type="Proteomes" id="UP000185841"/>
    </source>
</evidence>
<reference evidence="1 2" key="1">
    <citation type="submission" date="2017-01" db="EMBL/GenBank/DDBJ databases">
        <authorList>
            <person name="Mah S.A."/>
            <person name="Swanson W.J."/>
            <person name="Moy G.W."/>
            <person name="Vacquier V.D."/>
        </authorList>
    </citation>
    <scope>NUCLEOTIDE SEQUENCE [LARGE SCALE GENOMIC DNA]</scope>
    <source>
        <strain evidence="1 2">RU36E</strain>
    </source>
</reference>
<name>A0A1N6U0W1_AQUAC</name>